<evidence type="ECO:0000259" key="1">
    <source>
        <dbReference type="SMART" id="SM01177"/>
    </source>
</evidence>
<dbReference type="SMART" id="SM01177">
    <property type="entry name" value="DUF4210"/>
    <property type="match status" value="1"/>
</dbReference>
<comment type="caution">
    <text evidence="2">The sequence shown here is derived from an EMBL/GenBank/DDBJ whole genome shotgun (WGS) entry which is preliminary data.</text>
</comment>
<protein>
    <recommendedName>
        <fullName evidence="1">Atos-like conserved domain-containing protein</fullName>
    </recommendedName>
</protein>
<dbReference type="PANTHER" id="PTHR13199">
    <property type="entry name" value="GH03947P"/>
    <property type="match status" value="1"/>
</dbReference>
<feature type="domain" description="Atos-like conserved" evidence="1">
    <location>
        <begin position="388"/>
        <end position="447"/>
    </location>
</feature>
<dbReference type="InterPro" id="IPR033473">
    <property type="entry name" value="Atos-like_C"/>
</dbReference>
<accession>A0AAV3NVJ9</accession>
<evidence type="ECO:0000313" key="2">
    <source>
        <dbReference type="EMBL" id="GAA0143161.1"/>
    </source>
</evidence>
<dbReference type="EMBL" id="BAABME010000484">
    <property type="protein sequence ID" value="GAA0143161.1"/>
    <property type="molecule type" value="Genomic_DNA"/>
</dbReference>
<reference evidence="2 3" key="1">
    <citation type="submission" date="2024-01" db="EMBL/GenBank/DDBJ databases">
        <title>The complete chloroplast genome sequence of Lithospermum erythrorhizon: insights into the phylogenetic relationship among Boraginaceae species and the maternal lineages of purple gromwells.</title>
        <authorList>
            <person name="Okada T."/>
            <person name="Watanabe K."/>
        </authorList>
    </citation>
    <scope>NUCLEOTIDE SEQUENCE [LARGE SCALE GENOMIC DNA]</scope>
</reference>
<dbReference type="AlphaFoldDB" id="A0AAV3NVJ9"/>
<dbReference type="Proteomes" id="UP001454036">
    <property type="component" value="Unassembled WGS sequence"/>
</dbReference>
<sequence length="689" mass="75774">MGLPQLPSSNIAAEEVATSLCTLVDAPARYGSLSSCDMSGIQLDHVDIHRPRDSPCISSKEVFFKASNILNFQGVGPADVDRLNINSQGRDAIVTQKGVRDVQTPVSRIVGFEANGAHIPKAVEEKKNGAPLINLPITDVARKMLFSPLSGMLLPNNFSIEPLITGSSVLPNSLELSSLPCSLSNQEFKKADVGNASYSMVLTSEGISPPDECCMAGCTACTIGNNSRMFENEFRLGRLSLPSLETSKSRSIDETSSPYRKMDVPKERIISPPLCLSPLGPNCSRRTRTYLECDCSLEEHVKRYLTLKDIKESLDGTVSGPISSNKEENHRPANISYQSTEGPLINFEHFTPESHTDVGGSWIQNLTIKPQYPKFNRSLSGQLVRRSLIGSFEESLLSGRLASGVNSQRLEGFLAVLNITGGSFSPHPQKLPFSVTSFDGDNCLFYYSSIELSDQKSSCKARGPKLKRSLSIDSSDTDKGRLRIPMKGCIQLVLSNPERTPIHTFFCNYDLSDMPACSKTFMRQKITLTVDKGGNGGLDIRTEESQSSIFNNGERLENVAAGNNVLHHTLSGKTSHIDGFASLASAGLPSNPAQRSSKANEYNSSFGVLRYAVHVRFSCTYTKKSSRTIQKCQLSPPARNSTDIDRERRFYLNSDIRVVFPQRHSDADEGKLHVEYHYPSEPKYFDINN</sequence>
<gene>
    <name evidence="2" type="ORF">LIER_03911</name>
</gene>
<dbReference type="PANTHER" id="PTHR13199:SF11">
    <property type="entry name" value="PROTEIN ATOSSA"/>
    <property type="match status" value="1"/>
</dbReference>
<proteinExistence type="predicted"/>
<dbReference type="Pfam" id="PF13889">
    <property type="entry name" value="Chromosome_seg"/>
    <property type="match status" value="1"/>
</dbReference>
<organism evidence="2 3">
    <name type="scientific">Lithospermum erythrorhizon</name>
    <name type="common">Purple gromwell</name>
    <name type="synonym">Lithospermum officinale var. erythrorhizon</name>
    <dbReference type="NCBI Taxonomy" id="34254"/>
    <lineage>
        <taxon>Eukaryota</taxon>
        <taxon>Viridiplantae</taxon>
        <taxon>Streptophyta</taxon>
        <taxon>Embryophyta</taxon>
        <taxon>Tracheophyta</taxon>
        <taxon>Spermatophyta</taxon>
        <taxon>Magnoliopsida</taxon>
        <taxon>eudicotyledons</taxon>
        <taxon>Gunneridae</taxon>
        <taxon>Pentapetalae</taxon>
        <taxon>asterids</taxon>
        <taxon>lamiids</taxon>
        <taxon>Boraginales</taxon>
        <taxon>Boraginaceae</taxon>
        <taxon>Boraginoideae</taxon>
        <taxon>Lithospermeae</taxon>
        <taxon>Lithospermum</taxon>
    </lineage>
</organism>
<evidence type="ECO:0000313" key="3">
    <source>
        <dbReference type="Proteomes" id="UP001454036"/>
    </source>
</evidence>
<keyword evidence="3" id="KW-1185">Reference proteome</keyword>
<name>A0AAV3NVJ9_LITER</name>
<dbReference type="InterPro" id="IPR051506">
    <property type="entry name" value="ATOS_Transcription_Regulators"/>
</dbReference>
<dbReference type="InterPro" id="IPR025261">
    <property type="entry name" value="Atos-like_cons_dom"/>
</dbReference>